<dbReference type="AlphaFoldDB" id="A0A6G6WG86"/>
<feature type="region of interest" description="Disordered" evidence="1">
    <location>
        <begin position="101"/>
        <end position="135"/>
    </location>
</feature>
<proteinExistence type="predicted"/>
<name>A0A6G6WG86_9ACTN</name>
<dbReference type="EMBL" id="CP049257">
    <property type="protein sequence ID" value="QIG44338.1"/>
    <property type="molecule type" value="Genomic_DNA"/>
</dbReference>
<reference evidence="3 4" key="1">
    <citation type="submission" date="2020-02" db="EMBL/GenBank/DDBJ databases">
        <title>Full genome sequence of Nocardioides sp. R-3366.</title>
        <authorList>
            <person name="Im W.-T."/>
        </authorList>
    </citation>
    <scope>NUCLEOTIDE SEQUENCE [LARGE SCALE GENOMIC DNA]</scope>
    <source>
        <strain evidence="3 4">R-3366</strain>
    </source>
</reference>
<evidence type="ECO:0000256" key="2">
    <source>
        <dbReference type="SAM" id="Phobius"/>
    </source>
</evidence>
<dbReference type="KEGG" id="nano:G5V58_17530"/>
<dbReference type="Pfam" id="PF14155">
    <property type="entry name" value="DUF4307"/>
    <property type="match status" value="1"/>
</dbReference>
<feature type="compositionally biased region" description="Polar residues" evidence="1">
    <location>
        <begin position="120"/>
        <end position="135"/>
    </location>
</feature>
<dbReference type="RefSeq" id="WP_165235569.1">
    <property type="nucleotide sequence ID" value="NZ_CP049257.1"/>
</dbReference>
<organism evidence="3 4">
    <name type="scientific">Nocardioides anomalus</name>
    <dbReference type="NCBI Taxonomy" id="2712223"/>
    <lineage>
        <taxon>Bacteria</taxon>
        <taxon>Bacillati</taxon>
        <taxon>Actinomycetota</taxon>
        <taxon>Actinomycetes</taxon>
        <taxon>Propionibacteriales</taxon>
        <taxon>Nocardioidaceae</taxon>
        <taxon>Nocardioides</taxon>
    </lineage>
</organism>
<keyword evidence="2" id="KW-1133">Transmembrane helix</keyword>
<keyword evidence="2" id="KW-0812">Transmembrane</keyword>
<keyword evidence="4" id="KW-1185">Reference proteome</keyword>
<dbReference type="Proteomes" id="UP000502996">
    <property type="component" value="Chromosome"/>
</dbReference>
<evidence type="ECO:0000313" key="3">
    <source>
        <dbReference type="EMBL" id="QIG44338.1"/>
    </source>
</evidence>
<feature type="compositionally biased region" description="Basic and acidic residues" evidence="1">
    <location>
        <begin position="103"/>
        <end position="119"/>
    </location>
</feature>
<dbReference type="InterPro" id="IPR025443">
    <property type="entry name" value="DUF4307"/>
</dbReference>
<sequence length="135" mass="14829">MSAQDTLTERYGAPSPGRRRLVLLASVVVAAVFLGWLAWAVYEHARPQVTSELESFSVDDDHHVTAVVVVQLRDSDVDASCTLRAYAEDHTTVGELTFSPDLAEGRRQTETVRTDRRATSVENVGCTASGQDRPR</sequence>
<feature type="transmembrane region" description="Helical" evidence="2">
    <location>
        <begin position="21"/>
        <end position="42"/>
    </location>
</feature>
<protein>
    <submittedName>
        <fullName evidence="3">DUF4307 domain-containing protein</fullName>
    </submittedName>
</protein>
<accession>A0A6G6WG86</accession>
<gene>
    <name evidence="3" type="ORF">G5V58_17530</name>
</gene>
<evidence type="ECO:0000256" key="1">
    <source>
        <dbReference type="SAM" id="MobiDB-lite"/>
    </source>
</evidence>
<keyword evidence="2" id="KW-0472">Membrane</keyword>
<evidence type="ECO:0000313" key="4">
    <source>
        <dbReference type="Proteomes" id="UP000502996"/>
    </source>
</evidence>